<organism evidence="1">
    <name type="scientific">Planktothricoides sp. SpSt-374</name>
    <dbReference type="NCBI Taxonomy" id="2282167"/>
    <lineage>
        <taxon>Bacteria</taxon>
        <taxon>Bacillati</taxon>
        <taxon>Cyanobacteriota</taxon>
        <taxon>Cyanophyceae</taxon>
        <taxon>Oscillatoriophycideae</taxon>
        <taxon>Oscillatoriales</taxon>
        <taxon>Oscillatoriaceae</taxon>
        <taxon>Planktothricoides</taxon>
    </lineage>
</organism>
<dbReference type="EMBL" id="DSPX01000060">
    <property type="protein sequence ID" value="HGG00283.1"/>
    <property type="molecule type" value="Genomic_DNA"/>
</dbReference>
<reference evidence="1" key="1">
    <citation type="journal article" date="2020" name="mSystems">
        <title>Genome- and Community-Level Interaction Insights into Carbon Utilization and Element Cycling Functions of Hydrothermarchaeota in Hydrothermal Sediment.</title>
        <authorList>
            <person name="Zhou Z."/>
            <person name="Liu Y."/>
            <person name="Xu W."/>
            <person name="Pan J."/>
            <person name="Luo Z.H."/>
            <person name="Li M."/>
        </authorList>
    </citation>
    <scope>NUCLEOTIDE SEQUENCE [LARGE SCALE GENOMIC DNA]</scope>
    <source>
        <strain evidence="1">SpSt-374</strain>
    </source>
</reference>
<keyword evidence="1" id="KW-0238">DNA-binding</keyword>
<dbReference type="GO" id="GO:0003677">
    <property type="term" value="F:DNA binding"/>
    <property type="evidence" value="ECO:0007669"/>
    <property type="project" value="UniProtKB-KW"/>
</dbReference>
<comment type="caution">
    <text evidence="1">The sequence shown here is derived from an EMBL/GenBank/DDBJ whole genome shotgun (WGS) entry which is preliminary data.</text>
</comment>
<accession>A0A7C3ZIV8</accession>
<dbReference type="SUPFAM" id="SSF89447">
    <property type="entry name" value="AbrB/MazE/MraZ-like"/>
    <property type="match status" value="1"/>
</dbReference>
<gene>
    <name evidence="1" type="ORF">ENR15_06440</name>
</gene>
<name>A0A7C3ZIV8_9CYAN</name>
<proteinExistence type="predicted"/>
<protein>
    <submittedName>
        <fullName evidence="1">AbrB/MazE/SpoVT family DNA-binding domain-containing protein</fullName>
    </submittedName>
</protein>
<dbReference type="AlphaFoldDB" id="A0A7C3ZIV8"/>
<sequence length="81" mass="8811">MQNSKPITLSTTGTEQVLIIPPEFAIAATEVLLHKEGNRLIIEPVIFQSLLSVLTKLPDIEDDFPDVCTGNESDSGNGQYP</sequence>
<dbReference type="InterPro" id="IPR037914">
    <property type="entry name" value="SpoVT-AbrB_sf"/>
</dbReference>
<evidence type="ECO:0000313" key="1">
    <source>
        <dbReference type="EMBL" id="HGG00283.1"/>
    </source>
</evidence>